<feature type="compositionally biased region" description="Basic and acidic residues" evidence="1">
    <location>
        <begin position="55"/>
        <end position="68"/>
    </location>
</feature>
<comment type="caution">
    <text evidence="2">The sequence shown here is derived from an EMBL/GenBank/DDBJ whole genome shotgun (WGS) entry which is preliminary data.</text>
</comment>
<dbReference type="AlphaFoldDB" id="A0A1Q3E2Q3"/>
<name>A0A1Q3E2Q3_LENED</name>
<dbReference type="EMBL" id="BDGU01000065">
    <property type="protein sequence ID" value="GAW01538.1"/>
    <property type="molecule type" value="Genomic_DNA"/>
</dbReference>
<protein>
    <submittedName>
        <fullName evidence="2">Uncharacterized protein</fullName>
    </submittedName>
</protein>
<gene>
    <name evidence="2" type="ORF">LENED_003140</name>
</gene>
<feature type="compositionally biased region" description="Basic residues" evidence="1">
    <location>
        <begin position="21"/>
        <end position="32"/>
    </location>
</feature>
<accession>A0A1Q3E2Q3</accession>
<reference evidence="2 3" key="2">
    <citation type="submission" date="2017-02" db="EMBL/GenBank/DDBJ databases">
        <title>A genome survey and senescence transcriptome analysis in Lentinula edodes.</title>
        <authorList>
            <person name="Sakamoto Y."/>
            <person name="Nakade K."/>
            <person name="Sato S."/>
            <person name="Yoshida Y."/>
            <person name="Miyazaki K."/>
            <person name="Natsume S."/>
            <person name="Konno N."/>
        </authorList>
    </citation>
    <scope>NUCLEOTIDE SEQUENCE [LARGE SCALE GENOMIC DNA]</scope>
    <source>
        <strain evidence="2 3">NBRC 111202</strain>
    </source>
</reference>
<evidence type="ECO:0000256" key="1">
    <source>
        <dbReference type="SAM" id="MobiDB-lite"/>
    </source>
</evidence>
<feature type="region of interest" description="Disordered" evidence="1">
    <location>
        <begin position="1"/>
        <end position="68"/>
    </location>
</feature>
<evidence type="ECO:0000313" key="3">
    <source>
        <dbReference type="Proteomes" id="UP000188533"/>
    </source>
</evidence>
<keyword evidence="3" id="KW-1185">Reference proteome</keyword>
<sequence length="68" mass="8292">MTRTNQYLQQILRRQDEINGPRRKGRGFKRSRVKEETEDNEEEEKGEEEEDEDELAPKKAWLEEREVE</sequence>
<proteinExistence type="predicted"/>
<evidence type="ECO:0000313" key="2">
    <source>
        <dbReference type="EMBL" id="GAW01538.1"/>
    </source>
</evidence>
<dbReference type="Proteomes" id="UP000188533">
    <property type="component" value="Unassembled WGS sequence"/>
</dbReference>
<feature type="compositionally biased region" description="Acidic residues" evidence="1">
    <location>
        <begin position="36"/>
        <end position="54"/>
    </location>
</feature>
<organism evidence="2 3">
    <name type="scientific">Lentinula edodes</name>
    <name type="common">Shiitake mushroom</name>
    <name type="synonym">Lentinus edodes</name>
    <dbReference type="NCBI Taxonomy" id="5353"/>
    <lineage>
        <taxon>Eukaryota</taxon>
        <taxon>Fungi</taxon>
        <taxon>Dikarya</taxon>
        <taxon>Basidiomycota</taxon>
        <taxon>Agaricomycotina</taxon>
        <taxon>Agaricomycetes</taxon>
        <taxon>Agaricomycetidae</taxon>
        <taxon>Agaricales</taxon>
        <taxon>Marasmiineae</taxon>
        <taxon>Omphalotaceae</taxon>
        <taxon>Lentinula</taxon>
    </lineage>
</organism>
<reference evidence="2 3" key="1">
    <citation type="submission" date="2016-08" db="EMBL/GenBank/DDBJ databases">
        <authorList>
            <consortium name="Lentinula edodes genome sequencing consortium"/>
            <person name="Sakamoto Y."/>
            <person name="Nakade K."/>
            <person name="Sato S."/>
            <person name="Yoshida Y."/>
            <person name="Miyazaki K."/>
            <person name="Natsume S."/>
            <person name="Konno N."/>
        </authorList>
    </citation>
    <scope>NUCLEOTIDE SEQUENCE [LARGE SCALE GENOMIC DNA]</scope>
    <source>
        <strain evidence="2 3">NBRC 111202</strain>
    </source>
</reference>